<evidence type="ECO:0000256" key="5">
    <source>
        <dbReference type="ARBA" id="ARBA00022683"/>
    </source>
</evidence>
<dbReference type="PROSITE" id="PS51106">
    <property type="entry name" value="PTS_EIIC_TYPE_4"/>
    <property type="match status" value="1"/>
</dbReference>
<dbReference type="InterPro" id="IPR004700">
    <property type="entry name" value="PTS_IIC_man"/>
</dbReference>
<sequence length="301" mass="31372">MIAWWQIALLTLYAGYQILDELQIYSAMSSPVFAGFVTGLVMGDMKAGLLIGAAMQLTVLGVGTFGGASRIDANSGTILATAFSISSGMKPAAAVAAIAVPVDSIMIQTDILARSTNTFFAHKIDKMVDQYNYKGIERYFIAGALPWALSRMIPVGLALAFGGGFVTNLAKILNTSWKWLGDGLATAGAVLPAVGFAILLHYLPVKKHFAYLILGFTFTMLFSTVFGNVQLLGTTLAGVAKGFTTSFNGLSMLAIALIGFAFAAIAYQQTTSGSAGGGANAGSGSSAKATDEKGEIEDDEL</sequence>
<keyword evidence="5" id="KW-0598">Phosphotransferase system</keyword>
<accession>A0ABW4BBB2</accession>
<dbReference type="RefSeq" id="WP_125585230.1">
    <property type="nucleotide sequence ID" value="NZ_JBHTMO010000040.1"/>
</dbReference>
<organism evidence="11 12">
    <name type="scientific">Lacticaseibacillus jixianensis</name>
    <dbReference type="NCBI Taxonomy" id="2486012"/>
    <lineage>
        <taxon>Bacteria</taxon>
        <taxon>Bacillati</taxon>
        <taxon>Bacillota</taxon>
        <taxon>Bacilli</taxon>
        <taxon>Lactobacillales</taxon>
        <taxon>Lactobacillaceae</taxon>
        <taxon>Lacticaseibacillus</taxon>
    </lineage>
</organism>
<evidence type="ECO:0000256" key="6">
    <source>
        <dbReference type="ARBA" id="ARBA00022692"/>
    </source>
</evidence>
<protein>
    <submittedName>
        <fullName evidence="11">PTS mannose/fructose/sorbose/N-acetylgalactosamine transporter subunit IIC</fullName>
    </submittedName>
</protein>
<evidence type="ECO:0000256" key="1">
    <source>
        <dbReference type="ARBA" id="ARBA00004651"/>
    </source>
</evidence>
<keyword evidence="6 10" id="KW-0812">Transmembrane</keyword>
<feature type="region of interest" description="Disordered" evidence="9">
    <location>
        <begin position="274"/>
        <end position="301"/>
    </location>
</feature>
<name>A0ABW4BBB2_9LACO</name>
<evidence type="ECO:0000256" key="4">
    <source>
        <dbReference type="ARBA" id="ARBA00022597"/>
    </source>
</evidence>
<proteinExistence type="predicted"/>
<evidence type="ECO:0000313" key="11">
    <source>
        <dbReference type="EMBL" id="MFD1394104.1"/>
    </source>
</evidence>
<dbReference type="Proteomes" id="UP001597249">
    <property type="component" value="Unassembled WGS sequence"/>
</dbReference>
<evidence type="ECO:0000256" key="8">
    <source>
        <dbReference type="ARBA" id="ARBA00023136"/>
    </source>
</evidence>
<keyword evidence="8 10" id="KW-0472">Membrane</keyword>
<feature type="transmembrane region" description="Helical" evidence="10">
    <location>
        <begin position="249"/>
        <end position="267"/>
    </location>
</feature>
<reference evidence="12" key="1">
    <citation type="journal article" date="2019" name="Int. J. Syst. Evol. Microbiol.">
        <title>The Global Catalogue of Microorganisms (GCM) 10K type strain sequencing project: providing services to taxonomists for standard genome sequencing and annotation.</title>
        <authorList>
            <consortium name="The Broad Institute Genomics Platform"/>
            <consortium name="The Broad Institute Genome Sequencing Center for Infectious Disease"/>
            <person name="Wu L."/>
            <person name="Ma J."/>
        </authorList>
    </citation>
    <scope>NUCLEOTIDE SEQUENCE [LARGE SCALE GENOMIC DNA]</scope>
    <source>
        <strain evidence="12">CCM 8911</strain>
    </source>
</reference>
<feature type="transmembrane region" description="Helical" evidence="10">
    <location>
        <begin position="24"/>
        <end position="42"/>
    </location>
</feature>
<dbReference type="Pfam" id="PF03609">
    <property type="entry name" value="EII-Sor"/>
    <property type="match status" value="1"/>
</dbReference>
<feature type="transmembrane region" description="Helical" evidence="10">
    <location>
        <begin position="209"/>
        <end position="229"/>
    </location>
</feature>
<dbReference type="PANTHER" id="PTHR32502:SF28">
    <property type="entry name" value="PHOSPHOTRANSFERASE SYSTEM SUGAR-SPECIFIC EIIC COMPONENT"/>
    <property type="match status" value="1"/>
</dbReference>
<feature type="transmembrane region" description="Helical" evidence="10">
    <location>
        <begin position="49"/>
        <end position="71"/>
    </location>
</feature>
<gene>
    <name evidence="11" type="ORF">ACFQ3L_11050</name>
</gene>
<dbReference type="InterPro" id="IPR050303">
    <property type="entry name" value="GatZ_KbaZ_carbometab"/>
</dbReference>
<dbReference type="EMBL" id="JBHTMO010000040">
    <property type="protein sequence ID" value="MFD1394104.1"/>
    <property type="molecule type" value="Genomic_DNA"/>
</dbReference>
<evidence type="ECO:0000256" key="10">
    <source>
        <dbReference type="SAM" id="Phobius"/>
    </source>
</evidence>
<keyword evidence="3" id="KW-1003">Cell membrane</keyword>
<keyword evidence="12" id="KW-1185">Reference proteome</keyword>
<evidence type="ECO:0000256" key="2">
    <source>
        <dbReference type="ARBA" id="ARBA00022448"/>
    </source>
</evidence>
<evidence type="ECO:0000313" key="12">
    <source>
        <dbReference type="Proteomes" id="UP001597249"/>
    </source>
</evidence>
<keyword evidence="2" id="KW-0813">Transport</keyword>
<feature type="transmembrane region" description="Helical" evidence="10">
    <location>
        <begin position="139"/>
        <end position="163"/>
    </location>
</feature>
<evidence type="ECO:0000256" key="9">
    <source>
        <dbReference type="SAM" id="MobiDB-lite"/>
    </source>
</evidence>
<dbReference type="PANTHER" id="PTHR32502">
    <property type="entry name" value="N-ACETYLGALACTOSAMINE PERMEASE II COMPONENT-RELATED"/>
    <property type="match status" value="1"/>
</dbReference>
<feature type="transmembrane region" description="Helical" evidence="10">
    <location>
        <begin position="183"/>
        <end position="202"/>
    </location>
</feature>
<evidence type="ECO:0000256" key="7">
    <source>
        <dbReference type="ARBA" id="ARBA00022989"/>
    </source>
</evidence>
<comment type="subcellular location">
    <subcellularLocation>
        <location evidence="1">Cell membrane</location>
        <topology evidence="1">Multi-pass membrane protein</topology>
    </subcellularLocation>
</comment>
<evidence type="ECO:0000256" key="3">
    <source>
        <dbReference type="ARBA" id="ARBA00022475"/>
    </source>
</evidence>
<comment type="caution">
    <text evidence="11">The sequence shown here is derived from an EMBL/GenBank/DDBJ whole genome shotgun (WGS) entry which is preliminary data.</text>
</comment>
<keyword evidence="4" id="KW-0762">Sugar transport</keyword>
<keyword evidence="7 10" id="KW-1133">Transmembrane helix</keyword>